<keyword evidence="1 6" id="KW-0597">Phosphoprotein</keyword>
<dbReference type="InterPro" id="IPR011006">
    <property type="entry name" value="CheY-like_superfamily"/>
</dbReference>
<evidence type="ECO:0000313" key="11">
    <source>
        <dbReference type="Proteomes" id="UP001596055"/>
    </source>
</evidence>
<dbReference type="InterPro" id="IPR036388">
    <property type="entry name" value="WH-like_DNA-bd_sf"/>
</dbReference>
<dbReference type="SMART" id="SM00448">
    <property type="entry name" value="REC"/>
    <property type="match status" value="1"/>
</dbReference>
<proteinExistence type="predicted"/>
<keyword evidence="11" id="KW-1185">Reference proteome</keyword>
<sequence length="219" mass="24431">MRILLVEDNPVLGEAVVDQLTDDGHAMDWAKTLAEAEAIARVTDYNLVLLDLMLPDGQGLDLLKDFRRRGDLSPVIILTAKDQVSDRIAGLNAGADDYLVKPFDLDELSARVSAVARRYHGNPNPLLELGPLQVDLSAHSLFREGKSVELTAREWALFEGLIQRPGHLLTKSQLEDRLYAYGTEIESNTIEVYISRIRKKLGRDAIETVRGMGYRLGYS</sequence>
<evidence type="ECO:0000256" key="5">
    <source>
        <dbReference type="ARBA" id="ARBA00023163"/>
    </source>
</evidence>
<name>A0ABW0RG67_9GAMM</name>
<evidence type="ECO:0000256" key="6">
    <source>
        <dbReference type="PROSITE-ProRule" id="PRU00169"/>
    </source>
</evidence>
<dbReference type="CDD" id="cd00383">
    <property type="entry name" value="trans_reg_C"/>
    <property type="match status" value="1"/>
</dbReference>
<dbReference type="CDD" id="cd17624">
    <property type="entry name" value="REC_OmpR_PmrA-like"/>
    <property type="match status" value="1"/>
</dbReference>
<evidence type="ECO:0000259" key="8">
    <source>
        <dbReference type="PROSITE" id="PS50110"/>
    </source>
</evidence>
<dbReference type="InterPro" id="IPR001867">
    <property type="entry name" value="OmpR/PhoB-type_DNA-bd"/>
</dbReference>
<dbReference type="PROSITE" id="PS51755">
    <property type="entry name" value="OMPR_PHOB"/>
    <property type="match status" value="1"/>
</dbReference>
<reference evidence="11" key="1">
    <citation type="journal article" date="2019" name="Int. J. Syst. Evol. Microbiol.">
        <title>The Global Catalogue of Microorganisms (GCM) 10K type strain sequencing project: providing services to taxonomists for standard genome sequencing and annotation.</title>
        <authorList>
            <consortium name="The Broad Institute Genomics Platform"/>
            <consortium name="The Broad Institute Genome Sequencing Center for Infectious Disease"/>
            <person name="Wu L."/>
            <person name="Ma J."/>
        </authorList>
    </citation>
    <scope>NUCLEOTIDE SEQUENCE [LARGE SCALE GENOMIC DNA]</scope>
    <source>
        <strain evidence="11">CGMCC 4.1799</strain>
    </source>
</reference>
<dbReference type="Gene3D" id="3.40.50.2300">
    <property type="match status" value="1"/>
</dbReference>
<dbReference type="Pfam" id="PF00072">
    <property type="entry name" value="Response_reg"/>
    <property type="match status" value="1"/>
</dbReference>
<dbReference type="Proteomes" id="UP001596055">
    <property type="component" value="Unassembled WGS sequence"/>
</dbReference>
<comment type="caution">
    <text evidence="10">The sequence shown here is derived from an EMBL/GenBank/DDBJ whole genome shotgun (WGS) entry which is preliminary data.</text>
</comment>
<feature type="domain" description="OmpR/PhoB-type" evidence="9">
    <location>
        <begin position="124"/>
        <end position="218"/>
    </location>
</feature>
<evidence type="ECO:0000313" key="10">
    <source>
        <dbReference type="EMBL" id="MFC5543791.1"/>
    </source>
</evidence>
<evidence type="ECO:0000256" key="7">
    <source>
        <dbReference type="PROSITE-ProRule" id="PRU01091"/>
    </source>
</evidence>
<feature type="DNA-binding region" description="OmpR/PhoB-type" evidence="7">
    <location>
        <begin position="124"/>
        <end position="218"/>
    </location>
</feature>
<dbReference type="Gene3D" id="6.10.250.690">
    <property type="match status" value="1"/>
</dbReference>
<dbReference type="SUPFAM" id="SSF52172">
    <property type="entry name" value="CheY-like"/>
    <property type="match status" value="1"/>
</dbReference>
<dbReference type="PANTHER" id="PTHR48111:SF1">
    <property type="entry name" value="TWO-COMPONENT RESPONSE REGULATOR ORR33"/>
    <property type="match status" value="1"/>
</dbReference>
<dbReference type="PANTHER" id="PTHR48111">
    <property type="entry name" value="REGULATOR OF RPOS"/>
    <property type="match status" value="1"/>
</dbReference>
<keyword evidence="3" id="KW-0805">Transcription regulation</keyword>
<dbReference type="EMBL" id="JBHSNL010000001">
    <property type="protein sequence ID" value="MFC5543791.1"/>
    <property type="molecule type" value="Genomic_DNA"/>
</dbReference>
<dbReference type="PROSITE" id="PS50110">
    <property type="entry name" value="RESPONSE_REGULATORY"/>
    <property type="match status" value="1"/>
</dbReference>
<dbReference type="SMART" id="SM00862">
    <property type="entry name" value="Trans_reg_C"/>
    <property type="match status" value="1"/>
</dbReference>
<dbReference type="Gene3D" id="1.10.10.10">
    <property type="entry name" value="Winged helix-like DNA-binding domain superfamily/Winged helix DNA-binding domain"/>
    <property type="match status" value="1"/>
</dbReference>
<evidence type="ECO:0000256" key="2">
    <source>
        <dbReference type="ARBA" id="ARBA00023012"/>
    </source>
</evidence>
<keyword evidence="2" id="KW-0902">Two-component regulatory system</keyword>
<evidence type="ECO:0000256" key="1">
    <source>
        <dbReference type="ARBA" id="ARBA00022553"/>
    </source>
</evidence>
<dbReference type="InterPro" id="IPR039420">
    <property type="entry name" value="WalR-like"/>
</dbReference>
<dbReference type="RefSeq" id="WP_248157787.1">
    <property type="nucleotide sequence ID" value="NZ_JAKZAJ010000003.1"/>
</dbReference>
<evidence type="ECO:0000259" key="9">
    <source>
        <dbReference type="PROSITE" id="PS51755"/>
    </source>
</evidence>
<accession>A0ABW0RG67</accession>
<dbReference type="InterPro" id="IPR001789">
    <property type="entry name" value="Sig_transdc_resp-reg_receiver"/>
</dbReference>
<evidence type="ECO:0000256" key="4">
    <source>
        <dbReference type="ARBA" id="ARBA00023125"/>
    </source>
</evidence>
<dbReference type="Pfam" id="PF00486">
    <property type="entry name" value="Trans_reg_C"/>
    <property type="match status" value="1"/>
</dbReference>
<keyword evidence="4 7" id="KW-0238">DNA-binding</keyword>
<protein>
    <submittedName>
        <fullName evidence="10">Response regulator</fullName>
    </submittedName>
</protein>
<feature type="domain" description="Response regulatory" evidence="8">
    <location>
        <begin position="2"/>
        <end position="116"/>
    </location>
</feature>
<keyword evidence="5" id="KW-0804">Transcription</keyword>
<evidence type="ECO:0000256" key="3">
    <source>
        <dbReference type="ARBA" id="ARBA00023015"/>
    </source>
</evidence>
<gene>
    <name evidence="10" type="ORF">ACFPQA_01885</name>
</gene>
<feature type="modified residue" description="4-aspartylphosphate" evidence="6">
    <location>
        <position position="51"/>
    </location>
</feature>
<organism evidence="10 11">
    <name type="scientific">Marinobacter koreensis</name>
    <dbReference type="NCBI Taxonomy" id="335974"/>
    <lineage>
        <taxon>Bacteria</taxon>
        <taxon>Pseudomonadati</taxon>
        <taxon>Pseudomonadota</taxon>
        <taxon>Gammaproteobacteria</taxon>
        <taxon>Pseudomonadales</taxon>
        <taxon>Marinobacteraceae</taxon>
        <taxon>Marinobacter</taxon>
    </lineage>
</organism>